<name>A0AAD6ZS86_9AGAR</name>
<protein>
    <recommendedName>
        <fullName evidence="2">CxC2-like cysteine cluster KDZ transposase-associated domain-containing protein</fullName>
    </recommendedName>
</protein>
<proteinExistence type="predicted"/>
<feature type="region of interest" description="Disordered" evidence="1">
    <location>
        <begin position="951"/>
        <end position="995"/>
    </location>
</feature>
<dbReference type="AlphaFoldDB" id="A0AAD6ZS86"/>
<feature type="compositionally biased region" description="Acidic residues" evidence="1">
    <location>
        <begin position="967"/>
        <end position="995"/>
    </location>
</feature>
<organism evidence="3 4">
    <name type="scientific">Mycena albidolilacea</name>
    <dbReference type="NCBI Taxonomy" id="1033008"/>
    <lineage>
        <taxon>Eukaryota</taxon>
        <taxon>Fungi</taxon>
        <taxon>Dikarya</taxon>
        <taxon>Basidiomycota</taxon>
        <taxon>Agaricomycotina</taxon>
        <taxon>Agaricomycetes</taxon>
        <taxon>Agaricomycetidae</taxon>
        <taxon>Agaricales</taxon>
        <taxon>Marasmiineae</taxon>
        <taxon>Mycenaceae</taxon>
        <taxon>Mycena</taxon>
    </lineage>
</organism>
<comment type="caution">
    <text evidence="3">The sequence shown here is derived from an EMBL/GenBank/DDBJ whole genome shotgun (WGS) entry which is preliminary data.</text>
</comment>
<dbReference type="Proteomes" id="UP001218218">
    <property type="component" value="Unassembled WGS sequence"/>
</dbReference>
<evidence type="ECO:0000313" key="3">
    <source>
        <dbReference type="EMBL" id="KAJ7336831.1"/>
    </source>
</evidence>
<dbReference type="EMBL" id="JARIHO010000030">
    <property type="protein sequence ID" value="KAJ7336831.1"/>
    <property type="molecule type" value="Genomic_DNA"/>
</dbReference>
<dbReference type="PANTHER" id="PTHR33096:SF1">
    <property type="entry name" value="CXC1-LIKE CYSTEINE CLUSTER ASSOCIATED WITH KDZ TRANSPOSASES DOMAIN-CONTAINING PROTEIN"/>
    <property type="match status" value="1"/>
</dbReference>
<dbReference type="Pfam" id="PF18803">
    <property type="entry name" value="CxC2"/>
    <property type="match status" value="1"/>
</dbReference>
<gene>
    <name evidence="3" type="ORF">DFH08DRAFT_705978</name>
</gene>
<keyword evidence="4" id="KW-1185">Reference proteome</keyword>
<dbReference type="InterPro" id="IPR041457">
    <property type="entry name" value="CxC2_KDZ-assoc"/>
</dbReference>
<evidence type="ECO:0000259" key="2">
    <source>
        <dbReference type="Pfam" id="PF18803"/>
    </source>
</evidence>
<dbReference type="PANTHER" id="PTHR33096">
    <property type="entry name" value="CXC2 DOMAIN-CONTAINING PROTEIN"/>
    <property type="match status" value="1"/>
</dbReference>
<dbReference type="Pfam" id="PF18758">
    <property type="entry name" value="KDZ"/>
    <property type="match status" value="1"/>
</dbReference>
<accession>A0AAD6ZS86</accession>
<evidence type="ECO:0000256" key="1">
    <source>
        <dbReference type="SAM" id="MobiDB-lite"/>
    </source>
</evidence>
<sequence>MLTWAEHQDEYLDEMLRLEGRGYAAIYSTCGGCGKLDPKFRCEQQMCYGPSLFCQACIVQQHAMLPTHWIQEWNGRFFERRALKALGLVIQLGHPPGMSCSNSLRGHTDFVVIDVTGVHNVAVHFCLCDSRVEKRQQLMRVYWWPATVRDPQTCATFAVIRLFRILNCQAKVSAHDFLRSLEMLTNNDGMKPVYDRRRAFRHIVRQYRTTLMFKRAGRGHDPSGVKGTAQGELALQCRSCPQPGKNLPEGWDKINWDAMPEDLRYKYFLFLSQDCNFRLINRNVSSAAKDPILGDGYGYFVNREKYTEHLRAHVSEEEISSCSGFQALFLANRKRVKGLRTTGVGGVTCARHNMWRPNGIGDLQLGERRYANMDFIFFSSILNTILFYLILSYDIACQYSKHFWSRMGTLPESMHLLIDPARVWFKVPNFHLPPHLPACHSAFSFHYMWGAGRTHGEVVEQNWEFTNGAAASTKMMGLGTRFATLEDLFAFHNWRRTVSWRGLLAKRMAENVKAGQVHRDAFEAFDLALRENTADLVESWKKWVHDWESRQHKDGTESPFELKEKVMTMRDIRLKIQKEELLRSGEGTEVEQEDTPSTFILMGLEIEETQRNLAIDVKAVTNPTEAQTVDILKRRNTLLKRIRAFRKLQRAYMPNVRRFLTASQRAMWDLETERDAEAVRLFMPSDILDNVKRVKACAVGLPDIESDLQTGEAREALHALRQALRARTMTNRFRLRHCTGQRMLTRGQGVLRQINLKVHKAKLRYRYARNALMRLKGHGPWEKELRVLEDSDVRALNERALTAEETEQRKSIHDYEDIAEEGGVAAFGVVALGESRRTLSWIWYTAKSAEPTETELVEALRVEWCKAYVRMRRWREDVVLVEEEMRRTIEYGYWSAREWVKRAGARVSGVDEELLEGLAAYALEQEDREQQTCKMLASKWERIREKGRAYLAHETSSTDGGDIVVLLDDEEGAEENDEEEEVPDYEDEGDDEVID</sequence>
<reference evidence="3" key="1">
    <citation type="submission" date="2023-03" db="EMBL/GenBank/DDBJ databases">
        <title>Massive genome expansion in bonnet fungi (Mycena s.s.) driven by repeated elements and novel gene families across ecological guilds.</title>
        <authorList>
            <consortium name="Lawrence Berkeley National Laboratory"/>
            <person name="Harder C.B."/>
            <person name="Miyauchi S."/>
            <person name="Viragh M."/>
            <person name="Kuo A."/>
            <person name="Thoen E."/>
            <person name="Andreopoulos B."/>
            <person name="Lu D."/>
            <person name="Skrede I."/>
            <person name="Drula E."/>
            <person name="Henrissat B."/>
            <person name="Morin E."/>
            <person name="Kohler A."/>
            <person name="Barry K."/>
            <person name="LaButti K."/>
            <person name="Morin E."/>
            <person name="Salamov A."/>
            <person name="Lipzen A."/>
            <person name="Mereny Z."/>
            <person name="Hegedus B."/>
            <person name="Baldrian P."/>
            <person name="Stursova M."/>
            <person name="Weitz H."/>
            <person name="Taylor A."/>
            <person name="Grigoriev I.V."/>
            <person name="Nagy L.G."/>
            <person name="Martin F."/>
            <person name="Kauserud H."/>
        </authorList>
    </citation>
    <scope>NUCLEOTIDE SEQUENCE</scope>
    <source>
        <strain evidence="3">CBHHK002</strain>
    </source>
</reference>
<evidence type="ECO:0000313" key="4">
    <source>
        <dbReference type="Proteomes" id="UP001218218"/>
    </source>
</evidence>
<feature type="domain" description="CxC2-like cysteine cluster KDZ transposase-associated" evidence="2">
    <location>
        <begin position="83"/>
        <end position="188"/>
    </location>
</feature>
<dbReference type="InterPro" id="IPR040521">
    <property type="entry name" value="KDZ"/>
</dbReference>